<comment type="caution">
    <text evidence="5">The sequence shown here is derived from an EMBL/GenBank/DDBJ whole genome shotgun (WGS) entry which is preliminary data.</text>
</comment>
<reference evidence="5 6" key="1">
    <citation type="submission" date="2018-04" db="EMBL/GenBank/DDBJ databases">
        <title>Genomic Encyclopedia of Archaeal and Bacterial Type Strains, Phase II (KMG-II): from individual species to whole genera.</title>
        <authorList>
            <person name="Goeker M."/>
        </authorList>
    </citation>
    <scope>NUCLEOTIDE SEQUENCE [LARGE SCALE GENOMIC DNA]</scope>
    <source>
        <strain evidence="5 6">DSM 26809</strain>
    </source>
</reference>
<sequence>MYEICSIGHITNDKVVNKESVVYMPGGTAWYFSQALSRMPLKYLLVTALGEAELHYAEELRKAGVTVEVQPSEHTVFFENIYGDNKDERTQNVLAKADPFKADHLAATDAAIFHLGPLLADDISLDLIKTLSWKSKVSLDVQGYLRRVENQKVYAHEWAAYEDALPHIHTLKADVGEVLALTGQKELMDGVRHIASLGVKEVVVTNASKGSFIYADDYRIDIPAYMPHVVVDTTGCGDTYIAGYLFARSQGRTIEEAGHFGAAMAGLKTKHAGAFNGTVDEVEEFMRERV</sequence>
<keyword evidence="2" id="KW-0808">Transferase</keyword>
<dbReference type="Gene3D" id="3.40.1190.20">
    <property type="match status" value="1"/>
</dbReference>
<dbReference type="GO" id="GO:0016301">
    <property type="term" value="F:kinase activity"/>
    <property type="evidence" value="ECO:0007669"/>
    <property type="project" value="UniProtKB-KW"/>
</dbReference>
<dbReference type="PANTHER" id="PTHR43085">
    <property type="entry name" value="HEXOKINASE FAMILY MEMBER"/>
    <property type="match status" value="1"/>
</dbReference>
<dbReference type="AlphaFoldDB" id="A0A2T5JDD0"/>
<keyword evidence="6" id="KW-1185">Reference proteome</keyword>
<dbReference type="PANTHER" id="PTHR43085:SF57">
    <property type="entry name" value="CARBOHYDRATE KINASE PFKB DOMAIN-CONTAINING PROTEIN"/>
    <property type="match status" value="1"/>
</dbReference>
<dbReference type="InterPro" id="IPR050306">
    <property type="entry name" value="PfkB_Carbo_kinase"/>
</dbReference>
<name>A0A2T5JDD0_9SPHI</name>
<dbReference type="RefSeq" id="WP_107827678.1">
    <property type="nucleotide sequence ID" value="NZ_CP160205.1"/>
</dbReference>
<dbReference type="OrthoDB" id="9779730at2"/>
<dbReference type="InterPro" id="IPR011611">
    <property type="entry name" value="PfkB_dom"/>
</dbReference>
<evidence type="ECO:0000313" key="6">
    <source>
        <dbReference type="Proteomes" id="UP000244168"/>
    </source>
</evidence>
<evidence type="ECO:0000256" key="2">
    <source>
        <dbReference type="ARBA" id="ARBA00022679"/>
    </source>
</evidence>
<dbReference type="InterPro" id="IPR029056">
    <property type="entry name" value="Ribokinase-like"/>
</dbReference>
<organism evidence="5 6">
    <name type="scientific">Mucilaginibacter yixingensis</name>
    <dbReference type="NCBI Taxonomy" id="1295612"/>
    <lineage>
        <taxon>Bacteria</taxon>
        <taxon>Pseudomonadati</taxon>
        <taxon>Bacteroidota</taxon>
        <taxon>Sphingobacteriia</taxon>
        <taxon>Sphingobacteriales</taxon>
        <taxon>Sphingobacteriaceae</taxon>
        <taxon>Mucilaginibacter</taxon>
    </lineage>
</organism>
<protein>
    <submittedName>
        <fullName evidence="5">Sugar/nucleoside kinase (Ribokinase family)</fullName>
    </submittedName>
</protein>
<evidence type="ECO:0000256" key="1">
    <source>
        <dbReference type="ARBA" id="ARBA00010688"/>
    </source>
</evidence>
<evidence type="ECO:0000313" key="5">
    <source>
        <dbReference type="EMBL" id="PTQ99764.1"/>
    </source>
</evidence>
<feature type="domain" description="Carbohydrate kinase PfkB" evidence="4">
    <location>
        <begin position="5"/>
        <end position="276"/>
    </location>
</feature>
<dbReference type="Proteomes" id="UP000244168">
    <property type="component" value="Unassembled WGS sequence"/>
</dbReference>
<evidence type="ECO:0000256" key="3">
    <source>
        <dbReference type="ARBA" id="ARBA00022777"/>
    </source>
</evidence>
<gene>
    <name evidence="5" type="ORF">C8P68_102594</name>
</gene>
<accession>A0A2T5JDD0</accession>
<keyword evidence="3 5" id="KW-0418">Kinase</keyword>
<evidence type="ECO:0000259" key="4">
    <source>
        <dbReference type="Pfam" id="PF00294"/>
    </source>
</evidence>
<dbReference type="Pfam" id="PF00294">
    <property type="entry name" value="PfkB"/>
    <property type="match status" value="1"/>
</dbReference>
<dbReference type="SUPFAM" id="SSF53613">
    <property type="entry name" value="Ribokinase-like"/>
    <property type="match status" value="1"/>
</dbReference>
<proteinExistence type="inferred from homology"/>
<dbReference type="EMBL" id="QAOQ01000002">
    <property type="protein sequence ID" value="PTQ99764.1"/>
    <property type="molecule type" value="Genomic_DNA"/>
</dbReference>
<comment type="similarity">
    <text evidence="1">Belongs to the carbohydrate kinase PfkB family.</text>
</comment>